<proteinExistence type="predicted"/>
<organism evidence="2 3">
    <name type="scientific">Gossypium stocksii</name>
    <dbReference type="NCBI Taxonomy" id="47602"/>
    <lineage>
        <taxon>Eukaryota</taxon>
        <taxon>Viridiplantae</taxon>
        <taxon>Streptophyta</taxon>
        <taxon>Embryophyta</taxon>
        <taxon>Tracheophyta</taxon>
        <taxon>Spermatophyta</taxon>
        <taxon>Magnoliopsida</taxon>
        <taxon>eudicotyledons</taxon>
        <taxon>Gunneridae</taxon>
        <taxon>Pentapetalae</taxon>
        <taxon>rosids</taxon>
        <taxon>malvids</taxon>
        <taxon>Malvales</taxon>
        <taxon>Malvaceae</taxon>
        <taxon>Malvoideae</taxon>
        <taxon>Gossypium</taxon>
    </lineage>
</organism>
<reference evidence="2 3" key="1">
    <citation type="journal article" date="2021" name="Plant Biotechnol. J.">
        <title>Multi-omics assisted identification of the key and species-specific regulatory components of drought-tolerant mechanisms in Gossypium stocksii.</title>
        <authorList>
            <person name="Yu D."/>
            <person name="Ke L."/>
            <person name="Zhang D."/>
            <person name="Wu Y."/>
            <person name="Sun Y."/>
            <person name="Mei J."/>
            <person name="Sun J."/>
            <person name="Sun Y."/>
        </authorList>
    </citation>
    <scope>NUCLEOTIDE SEQUENCE [LARGE SCALE GENOMIC DNA]</scope>
    <source>
        <strain evidence="3">cv. E1</strain>
        <tissue evidence="2">Leaf</tissue>
    </source>
</reference>
<dbReference type="Proteomes" id="UP000828251">
    <property type="component" value="Unassembled WGS sequence"/>
</dbReference>
<evidence type="ECO:0000256" key="1">
    <source>
        <dbReference type="SAM" id="Phobius"/>
    </source>
</evidence>
<name>A0A9D3VJ32_9ROSI</name>
<protein>
    <submittedName>
        <fullName evidence="2">Uncharacterized protein</fullName>
    </submittedName>
</protein>
<keyword evidence="1" id="KW-0472">Membrane</keyword>
<gene>
    <name evidence="2" type="ORF">J1N35_023058</name>
</gene>
<dbReference type="AlphaFoldDB" id="A0A9D3VJ32"/>
<evidence type="ECO:0000313" key="3">
    <source>
        <dbReference type="Proteomes" id="UP000828251"/>
    </source>
</evidence>
<accession>A0A9D3VJ32</accession>
<sequence>MCNYGSYYFRILESFFCGRILLMLICGTFGGKEANMSEALQAAPMSSEKKIVVLGATGCQVRKRWLFWVQLVCQVMLVTYFLKNYYFLFLCHQYVKQISTFKKKSLHK</sequence>
<comment type="caution">
    <text evidence="2">The sequence shown here is derived from an EMBL/GenBank/DDBJ whole genome shotgun (WGS) entry which is preliminary data.</text>
</comment>
<dbReference type="EMBL" id="JAIQCV010000007">
    <property type="protein sequence ID" value="KAH1083297.1"/>
    <property type="molecule type" value="Genomic_DNA"/>
</dbReference>
<keyword evidence="1" id="KW-1133">Transmembrane helix</keyword>
<evidence type="ECO:0000313" key="2">
    <source>
        <dbReference type="EMBL" id="KAH1083297.1"/>
    </source>
</evidence>
<feature type="transmembrane region" description="Helical" evidence="1">
    <location>
        <begin position="65"/>
        <end position="82"/>
    </location>
</feature>
<feature type="transmembrane region" description="Helical" evidence="1">
    <location>
        <begin position="7"/>
        <end position="30"/>
    </location>
</feature>
<keyword evidence="1" id="KW-0812">Transmembrane</keyword>
<keyword evidence="3" id="KW-1185">Reference proteome</keyword>